<organism evidence="1 2">
    <name type="scientific">Populus tomentosa</name>
    <name type="common">Chinese white poplar</name>
    <dbReference type="NCBI Taxonomy" id="118781"/>
    <lineage>
        <taxon>Eukaryota</taxon>
        <taxon>Viridiplantae</taxon>
        <taxon>Streptophyta</taxon>
        <taxon>Embryophyta</taxon>
        <taxon>Tracheophyta</taxon>
        <taxon>Spermatophyta</taxon>
        <taxon>Magnoliopsida</taxon>
        <taxon>eudicotyledons</taxon>
        <taxon>Gunneridae</taxon>
        <taxon>Pentapetalae</taxon>
        <taxon>rosids</taxon>
        <taxon>fabids</taxon>
        <taxon>Malpighiales</taxon>
        <taxon>Salicaceae</taxon>
        <taxon>Saliceae</taxon>
        <taxon>Populus</taxon>
    </lineage>
</organism>
<dbReference type="Proteomes" id="UP000886885">
    <property type="component" value="Chromosome 9A"/>
</dbReference>
<reference evidence="1" key="1">
    <citation type="journal article" date="2020" name="bioRxiv">
        <title>Hybrid origin of Populus tomentosa Carr. identified through genome sequencing and phylogenomic analysis.</title>
        <authorList>
            <person name="An X."/>
            <person name="Gao K."/>
            <person name="Chen Z."/>
            <person name="Li J."/>
            <person name="Yang X."/>
            <person name="Yang X."/>
            <person name="Zhou J."/>
            <person name="Guo T."/>
            <person name="Zhao T."/>
            <person name="Huang S."/>
            <person name="Miao D."/>
            <person name="Khan W.U."/>
            <person name="Rao P."/>
            <person name="Ye M."/>
            <person name="Lei B."/>
            <person name="Liao W."/>
            <person name="Wang J."/>
            <person name="Ji L."/>
            <person name="Li Y."/>
            <person name="Guo B."/>
            <person name="Mustafa N.S."/>
            <person name="Li S."/>
            <person name="Yun Q."/>
            <person name="Keller S.R."/>
            <person name="Mao J."/>
            <person name="Zhang R."/>
            <person name="Strauss S.H."/>
        </authorList>
    </citation>
    <scope>NUCLEOTIDE SEQUENCE</scope>
    <source>
        <strain evidence="1">GM15</strain>
        <tissue evidence="1">Leaf</tissue>
    </source>
</reference>
<evidence type="ECO:0000313" key="1">
    <source>
        <dbReference type="EMBL" id="KAG6763167.1"/>
    </source>
</evidence>
<dbReference type="OrthoDB" id="1000870at2759"/>
<dbReference type="EMBL" id="JAAWWB010000017">
    <property type="protein sequence ID" value="KAG6763167.1"/>
    <property type="molecule type" value="Genomic_DNA"/>
</dbReference>
<proteinExistence type="predicted"/>
<gene>
    <name evidence="1" type="ORF">POTOM_033705</name>
</gene>
<comment type="caution">
    <text evidence="1">The sequence shown here is derived from an EMBL/GenBank/DDBJ whole genome shotgun (WGS) entry which is preliminary data.</text>
</comment>
<protein>
    <submittedName>
        <fullName evidence="1">Uncharacterized protein</fullName>
    </submittedName>
</protein>
<name>A0A8X7Z8F0_POPTO</name>
<keyword evidence="2" id="KW-1185">Reference proteome</keyword>
<evidence type="ECO:0000313" key="2">
    <source>
        <dbReference type="Proteomes" id="UP000886885"/>
    </source>
</evidence>
<sequence>METLEICSCADLLPRQMLSPNEDVIGVANIAKRCLNLNGKKRPTMKQVSSDLERIFQLSQKKDVQQNNEEAESIAAEVISARDDASTSITCTSFQVDQALLIII</sequence>
<accession>A0A8X7Z8F0</accession>
<dbReference type="AlphaFoldDB" id="A0A8X7Z8F0"/>